<proteinExistence type="predicted"/>
<dbReference type="AlphaFoldDB" id="N1PX69"/>
<name>N1PX69_DOTSN</name>
<reference evidence="2" key="1">
    <citation type="journal article" date="2012" name="PLoS Genet.">
        <title>The genomes of the fungal plant pathogens Cladosporium fulvum and Dothistroma septosporum reveal adaptation to different hosts and lifestyles but also signatures of common ancestry.</title>
        <authorList>
            <person name="de Wit P.J.G.M."/>
            <person name="van der Burgt A."/>
            <person name="Oekmen B."/>
            <person name="Stergiopoulos I."/>
            <person name="Abd-Elsalam K.A."/>
            <person name="Aerts A.L."/>
            <person name="Bahkali A.H."/>
            <person name="Beenen H.G."/>
            <person name="Chettri P."/>
            <person name="Cox M.P."/>
            <person name="Datema E."/>
            <person name="de Vries R.P."/>
            <person name="Dhillon B."/>
            <person name="Ganley A.R."/>
            <person name="Griffiths S.A."/>
            <person name="Guo Y."/>
            <person name="Hamelin R.C."/>
            <person name="Henrissat B."/>
            <person name="Kabir M.S."/>
            <person name="Jashni M.K."/>
            <person name="Kema G."/>
            <person name="Klaubauf S."/>
            <person name="Lapidus A."/>
            <person name="Levasseur A."/>
            <person name="Lindquist E."/>
            <person name="Mehrabi R."/>
            <person name="Ohm R.A."/>
            <person name="Owen T.J."/>
            <person name="Salamov A."/>
            <person name="Schwelm A."/>
            <person name="Schijlen E."/>
            <person name="Sun H."/>
            <person name="van den Burg H.A."/>
            <person name="van Ham R.C.H.J."/>
            <person name="Zhang S."/>
            <person name="Goodwin S.B."/>
            <person name="Grigoriev I.V."/>
            <person name="Collemare J."/>
            <person name="Bradshaw R.E."/>
        </authorList>
    </citation>
    <scope>NUCLEOTIDE SEQUENCE [LARGE SCALE GENOMIC DNA]</scope>
    <source>
        <strain evidence="2">NZE10 / CBS 128990</strain>
    </source>
</reference>
<dbReference type="Proteomes" id="UP000016933">
    <property type="component" value="Unassembled WGS sequence"/>
</dbReference>
<keyword evidence="2" id="KW-1185">Reference proteome</keyword>
<accession>N1PX69</accession>
<sequence length="91" mass="10260">MCLVRETWAQCPSCLATWQLEELTRKVSTCPQGRPFGVQWARLCAQADVDHRSVPELCQRCRLAIDLASMSLSESKWSSAQHCRVVTLTPP</sequence>
<evidence type="ECO:0000313" key="2">
    <source>
        <dbReference type="Proteomes" id="UP000016933"/>
    </source>
</evidence>
<reference evidence="1 2" key="2">
    <citation type="journal article" date="2012" name="PLoS Pathog.">
        <title>Diverse lifestyles and strategies of plant pathogenesis encoded in the genomes of eighteen Dothideomycetes fungi.</title>
        <authorList>
            <person name="Ohm R.A."/>
            <person name="Feau N."/>
            <person name="Henrissat B."/>
            <person name="Schoch C.L."/>
            <person name="Horwitz B.A."/>
            <person name="Barry K.W."/>
            <person name="Condon B.J."/>
            <person name="Copeland A.C."/>
            <person name="Dhillon B."/>
            <person name="Glaser F."/>
            <person name="Hesse C.N."/>
            <person name="Kosti I."/>
            <person name="LaButti K."/>
            <person name="Lindquist E.A."/>
            <person name="Lucas S."/>
            <person name="Salamov A.A."/>
            <person name="Bradshaw R.E."/>
            <person name="Ciuffetti L."/>
            <person name="Hamelin R.C."/>
            <person name="Kema G.H.J."/>
            <person name="Lawrence C."/>
            <person name="Scott J.A."/>
            <person name="Spatafora J.W."/>
            <person name="Turgeon B.G."/>
            <person name="de Wit P.J.G.M."/>
            <person name="Zhong S."/>
            <person name="Goodwin S.B."/>
            <person name="Grigoriev I.V."/>
        </authorList>
    </citation>
    <scope>NUCLEOTIDE SEQUENCE [LARGE SCALE GENOMIC DNA]</scope>
    <source>
        <strain evidence="2">NZE10 / CBS 128990</strain>
    </source>
</reference>
<organism evidence="1 2">
    <name type="scientific">Dothistroma septosporum (strain NZE10 / CBS 128990)</name>
    <name type="common">Red band needle blight fungus</name>
    <name type="synonym">Mycosphaerella pini</name>
    <dbReference type="NCBI Taxonomy" id="675120"/>
    <lineage>
        <taxon>Eukaryota</taxon>
        <taxon>Fungi</taxon>
        <taxon>Dikarya</taxon>
        <taxon>Ascomycota</taxon>
        <taxon>Pezizomycotina</taxon>
        <taxon>Dothideomycetes</taxon>
        <taxon>Dothideomycetidae</taxon>
        <taxon>Mycosphaerellales</taxon>
        <taxon>Mycosphaerellaceae</taxon>
        <taxon>Dothistroma</taxon>
    </lineage>
</organism>
<evidence type="ECO:0000313" key="1">
    <source>
        <dbReference type="EMBL" id="EME46819.1"/>
    </source>
</evidence>
<protein>
    <submittedName>
        <fullName evidence="1">Uncharacterized protein</fullName>
    </submittedName>
</protein>
<gene>
    <name evidence="1" type="ORF">DOTSEDRAFT_70703</name>
</gene>
<dbReference type="HOGENOM" id="CLU_2427008_0_0_1"/>
<dbReference type="EMBL" id="KB446537">
    <property type="protein sequence ID" value="EME46819.1"/>
    <property type="molecule type" value="Genomic_DNA"/>
</dbReference>